<feature type="chain" id="PRO_5038534283" description="SipW-cognate class signal peptide" evidence="1">
    <location>
        <begin position="22"/>
        <end position="312"/>
    </location>
</feature>
<dbReference type="Proteomes" id="UP000291269">
    <property type="component" value="Unassembled WGS sequence"/>
</dbReference>
<accession>A0A4Q2K9K5</accession>
<protein>
    <recommendedName>
        <fullName evidence="4">SipW-cognate class signal peptide</fullName>
    </recommendedName>
</protein>
<evidence type="ECO:0000313" key="3">
    <source>
        <dbReference type="Proteomes" id="UP000291269"/>
    </source>
</evidence>
<dbReference type="AlphaFoldDB" id="A0A4Q2K9K5"/>
<evidence type="ECO:0000313" key="2">
    <source>
        <dbReference type="EMBL" id="RXZ57975.1"/>
    </source>
</evidence>
<gene>
    <name evidence="2" type="ORF">ESZ91_09945</name>
</gene>
<proteinExistence type="predicted"/>
<comment type="caution">
    <text evidence="2">The sequence shown here is derived from an EMBL/GenBank/DDBJ whole genome shotgun (WGS) entry which is preliminary data.</text>
</comment>
<dbReference type="RefSeq" id="WP_129226827.1">
    <property type="nucleotide sequence ID" value="NZ_SDOZ01000004.1"/>
</dbReference>
<evidence type="ECO:0008006" key="4">
    <source>
        <dbReference type="Google" id="ProtNLM"/>
    </source>
</evidence>
<keyword evidence="1" id="KW-0732">Signal</keyword>
<dbReference type="OrthoDB" id="2039459at2"/>
<evidence type="ECO:0000256" key="1">
    <source>
        <dbReference type="SAM" id="SignalP"/>
    </source>
</evidence>
<organism evidence="2 3">
    <name type="scientific">Candidatus Borkfalkia ceftriaxoniphila</name>
    <dbReference type="NCBI Taxonomy" id="2508949"/>
    <lineage>
        <taxon>Bacteria</taxon>
        <taxon>Bacillati</taxon>
        <taxon>Bacillota</taxon>
        <taxon>Clostridia</taxon>
        <taxon>Christensenellales</taxon>
        <taxon>Christensenellaceae</taxon>
        <taxon>Candidatus Borkfalkia</taxon>
    </lineage>
</organism>
<reference evidence="2 3" key="1">
    <citation type="journal article" date="2019" name="Gut">
        <title>Antibiotics-induced monodominance of a novel gut bacterial order.</title>
        <authorList>
            <person name="Hildebrand F."/>
            <person name="Moitinho-Silva L."/>
            <person name="Blasche S."/>
            <person name="Jahn M.T."/>
            <person name="Gossmann T.I."/>
            <person name="Heuerta-Cepas J."/>
            <person name="Hercog R."/>
            <person name="Luetge M."/>
            <person name="Bahram M."/>
            <person name="Pryszlak A."/>
            <person name="Alves R.J."/>
            <person name="Waszak S.M."/>
            <person name="Zhu A."/>
            <person name="Ye L."/>
            <person name="Costea P.I."/>
            <person name="Aalvink S."/>
            <person name="Belzer C."/>
            <person name="Forslund S.K."/>
            <person name="Sunagawa S."/>
            <person name="Hentschel U."/>
            <person name="Merten C."/>
            <person name="Patil K.R."/>
            <person name="Benes V."/>
            <person name="Bork P."/>
        </authorList>
    </citation>
    <scope>NUCLEOTIDE SEQUENCE [LARGE SCALE GENOMIC DNA]</scope>
    <source>
        <strain evidence="2 3">HDS1380</strain>
    </source>
</reference>
<name>A0A4Q2K9K5_9FIRM</name>
<feature type="signal peptide" evidence="1">
    <location>
        <begin position="1"/>
        <end position="21"/>
    </location>
</feature>
<keyword evidence="3" id="KW-1185">Reference proteome</keyword>
<dbReference type="EMBL" id="SDOZ01000004">
    <property type="protein sequence ID" value="RXZ57975.1"/>
    <property type="molecule type" value="Genomic_DNA"/>
</dbReference>
<sequence length="312" mass="32944">MKATKKLIGALAALVIAIAVATGSTFAWFTTNQKVTVESLDLQVTSGNDDLQIALGKPTSATDWSNLKFGRKILSADVLKDKTISLDALTSADTDHNGVELKDKENSAAGEGSYLEFDLSFYSNKGLSVLLGNTAEVAVKDTAVQAHQIFAWDDSITEATYGQAVAKGARIEARAAHASRIAFVTGSGDSATGKVWAPFETTANGGNDTTQAGFYKGNLAAAYYNYSLGVSESIAQTVAKNVILPLTNDSTYASTSEILILEKPAAETASIYYGTVTVKVWLEGTDGDCLNSIFEDKMTVMLNLTGIMKSGS</sequence>